<dbReference type="EMBL" id="BAAAYK010000038">
    <property type="protein sequence ID" value="GAA3366185.1"/>
    <property type="molecule type" value="Genomic_DNA"/>
</dbReference>
<organism evidence="6 8">
    <name type="scientific">Saccharopolyspora gregorii</name>
    <dbReference type="NCBI Taxonomy" id="33914"/>
    <lineage>
        <taxon>Bacteria</taxon>
        <taxon>Bacillati</taxon>
        <taxon>Actinomycetota</taxon>
        <taxon>Actinomycetes</taxon>
        <taxon>Pseudonocardiales</taxon>
        <taxon>Pseudonocardiaceae</taxon>
        <taxon>Saccharopolyspora</taxon>
    </lineage>
</organism>
<sequence length="214" mass="23314">MNRKLESLFPPAIFLCGMLVLAWGIGGRLLDGDPASGEAAVLLAYLAWTLLESRVTFQGSVQETSSADRGSLQLYGLSRLAVLAAVALPPNTWDGWGLGRTAAVAVFFGGVVLRLTAVHRLGRFYSHRVRTVDGHAIVSTGPYRLVRHPAYTGMVFAHLGLVAAFLNPYGVLAFAALMVPAVVRRVLVEEDTLMRLPDYPDYARDRPRLIPAVW</sequence>
<comment type="caution">
    <text evidence="6">The sequence shown here is derived from an EMBL/GenBank/DDBJ whole genome shotgun (WGS) entry which is preliminary data.</text>
</comment>
<evidence type="ECO:0000313" key="8">
    <source>
        <dbReference type="Proteomes" id="UP001500483"/>
    </source>
</evidence>
<evidence type="ECO:0000256" key="3">
    <source>
        <dbReference type="ARBA" id="ARBA00022989"/>
    </source>
</evidence>
<feature type="transmembrane region" description="Helical" evidence="5">
    <location>
        <begin position="12"/>
        <end position="29"/>
    </location>
</feature>
<dbReference type="EMBL" id="BAAAYK010000037">
    <property type="protein sequence ID" value="GAA3354561.1"/>
    <property type="molecule type" value="Genomic_DNA"/>
</dbReference>
<evidence type="ECO:0000256" key="4">
    <source>
        <dbReference type="ARBA" id="ARBA00023136"/>
    </source>
</evidence>
<dbReference type="PANTHER" id="PTHR43847:SF1">
    <property type="entry name" value="BLL3993 PROTEIN"/>
    <property type="match status" value="1"/>
</dbReference>
<keyword evidence="2 5" id="KW-0812">Transmembrane</keyword>
<name>A0ABP6RKU0_9PSEU</name>
<dbReference type="InterPro" id="IPR007269">
    <property type="entry name" value="ICMT_MeTrfase"/>
</dbReference>
<dbReference type="PANTHER" id="PTHR43847">
    <property type="entry name" value="BLL3993 PROTEIN"/>
    <property type="match status" value="1"/>
</dbReference>
<dbReference type="Proteomes" id="UP001500483">
    <property type="component" value="Unassembled WGS sequence"/>
</dbReference>
<dbReference type="InterPro" id="IPR052527">
    <property type="entry name" value="Metal_cation-efflux_comp"/>
</dbReference>
<reference evidence="6" key="3">
    <citation type="submission" date="2023-12" db="EMBL/GenBank/DDBJ databases">
        <authorList>
            <person name="Sun Q."/>
            <person name="Inoue M."/>
        </authorList>
    </citation>
    <scope>NUCLEOTIDE SEQUENCE</scope>
    <source>
        <strain evidence="6">JCM 9687</strain>
    </source>
</reference>
<keyword evidence="8" id="KW-1185">Reference proteome</keyword>
<proteinExistence type="predicted"/>
<reference evidence="6" key="1">
    <citation type="journal article" date="2014" name="Int. J. Syst. Evol. Microbiol.">
        <title>Complete genome of a new Firmicutes species belonging to the dominant human colonic microbiota ('Ruminococcus bicirculans') reveals two chromosomes and a selective capacity to utilize plant glucans.</title>
        <authorList>
            <consortium name="NISC Comparative Sequencing Program"/>
            <person name="Wegmann U."/>
            <person name="Louis P."/>
            <person name="Goesmann A."/>
            <person name="Henrissat B."/>
            <person name="Duncan S.H."/>
            <person name="Flint H.J."/>
        </authorList>
    </citation>
    <scope>NUCLEOTIDE SEQUENCE</scope>
    <source>
        <strain evidence="6">JCM 9687</strain>
    </source>
</reference>
<evidence type="ECO:0000313" key="7">
    <source>
        <dbReference type="EMBL" id="GAA3366185.1"/>
    </source>
</evidence>
<evidence type="ECO:0000256" key="2">
    <source>
        <dbReference type="ARBA" id="ARBA00022692"/>
    </source>
</evidence>
<reference evidence="8" key="2">
    <citation type="journal article" date="2019" name="Int. J. Syst. Evol. Microbiol.">
        <title>The Global Catalogue of Microorganisms (GCM) 10K type strain sequencing project: providing services to taxonomists for standard genome sequencing and annotation.</title>
        <authorList>
            <consortium name="The Broad Institute Genomics Platform"/>
            <consortium name="The Broad Institute Genome Sequencing Center for Infectious Disease"/>
            <person name="Wu L."/>
            <person name="Ma J."/>
        </authorList>
    </citation>
    <scope>NUCLEOTIDE SEQUENCE [LARGE SCALE GENOMIC DNA]</scope>
    <source>
        <strain evidence="8">JCM 9687</strain>
    </source>
</reference>
<gene>
    <name evidence="6" type="ORF">GCM10020366_11640</name>
    <name evidence="7" type="ORF">GCM10020366_69060</name>
</gene>
<dbReference type="Gene3D" id="1.20.120.1630">
    <property type="match status" value="1"/>
</dbReference>
<evidence type="ECO:0000256" key="5">
    <source>
        <dbReference type="SAM" id="Phobius"/>
    </source>
</evidence>
<dbReference type="RefSeq" id="WP_258342734.1">
    <property type="nucleotide sequence ID" value="NZ_BAAAYK010000037.1"/>
</dbReference>
<comment type="subcellular location">
    <subcellularLocation>
        <location evidence="1">Membrane</location>
        <topology evidence="1">Multi-pass membrane protein</topology>
    </subcellularLocation>
</comment>
<accession>A0ABP6RKU0</accession>
<keyword evidence="3 5" id="KW-1133">Transmembrane helix</keyword>
<keyword evidence="4 5" id="KW-0472">Membrane</keyword>
<dbReference type="Pfam" id="PF04140">
    <property type="entry name" value="ICMT"/>
    <property type="match status" value="1"/>
</dbReference>
<evidence type="ECO:0000313" key="6">
    <source>
        <dbReference type="EMBL" id="GAA3354561.1"/>
    </source>
</evidence>
<evidence type="ECO:0000256" key="1">
    <source>
        <dbReference type="ARBA" id="ARBA00004141"/>
    </source>
</evidence>
<feature type="transmembrane region" description="Helical" evidence="5">
    <location>
        <begin position="102"/>
        <end position="121"/>
    </location>
</feature>
<protein>
    <submittedName>
        <fullName evidence="6">Phosphatidylethanolamine N-methyltransferase family protein</fullName>
    </submittedName>
</protein>
<feature type="transmembrane region" description="Helical" evidence="5">
    <location>
        <begin position="154"/>
        <end position="179"/>
    </location>
</feature>